<dbReference type="Gene3D" id="3.90.76.10">
    <property type="entry name" value="Dipeptide-binding Protein, Domain 1"/>
    <property type="match status" value="2"/>
</dbReference>
<dbReference type="PIRSF" id="PIRSF002741">
    <property type="entry name" value="MppA"/>
    <property type="match status" value="1"/>
</dbReference>
<protein>
    <submittedName>
        <fullName evidence="2">Peptide ABC transporter substrate-binding protein</fullName>
    </submittedName>
</protein>
<dbReference type="CDD" id="cd08504">
    <property type="entry name" value="PBP2_OppA"/>
    <property type="match status" value="1"/>
</dbReference>
<dbReference type="PANTHER" id="PTHR30290:SF83">
    <property type="entry name" value="ABC TRANSPORTER SUBSTRATE-BINDING PROTEIN"/>
    <property type="match status" value="1"/>
</dbReference>
<dbReference type="EMBL" id="BAABGA010000029">
    <property type="protein sequence ID" value="GAA4452873.1"/>
    <property type="molecule type" value="Genomic_DNA"/>
</dbReference>
<dbReference type="SUPFAM" id="SSF53850">
    <property type="entry name" value="Periplasmic binding protein-like II"/>
    <property type="match status" value="1"/>
</dbReference>
<gene>
    <name evidence="2" type="ORF">GCM10023156_22930</name>
</gene>
<keyword evidence="3" id="KW-1185">Reference proteome</keyword>
<proteinExistence type="predicted"/>
<dbReference type="Pfam" id="PF00496">
    <property type="entry name" value="SBP_bac_5"/>
    <property type="match status" value="2"/>
</dbReference>
<dbReference type="InterPro" id="IPR030678">
    <property type="entry name" value="Peptide/Ni-bd"/>
</dbReference>
<name>A0ABP8MPU0_9BACT</name>
<comment type="caution">
    <text evidence="2">The sequence shown here is derived from an EMBL/GenBank/DDBJ whole genome shotgun (WGS) entry which is preliminary data.</text>
</comment>
<evidence type="ECO:0000259" key="1">
    <source>
        <dbReference type="Pfam" id="PF00496"/>
    </source>
</evidence>
<feature type="domain" description="Solute-binding protein family 5" evidence="1">
    <location>
        <begin position="275"/>
        <end position="575"/>
    </location>
</feature>
<reference evidence="3" key="1">
    <citation type="journal article" date="2019" name="Int. J. Syst. Evol. Microbiol.">
        <title>The Global Catalogue of Microorganisms (GCM) 10K type strain sequencing project: providing services to taxonomists for standard genome sequencing and annotation.</title>
        <authorList>
            <consortium name="The Broad Institute Genomics Platform"/>
            <consortium name="The Broad Institute Genome Sequencing Center for Infectious Disease"/>
            <person name="Wu L."/>
            <person name="Ma J."/>
        </authorList>
    </citation>
    <scope>NUCLEOTIDE SEQUENCE [LARGE SCALE GENOMIC DNA]</scope>
    <source>
        <strain evidence="3">JCM 17759</strain>
    </source>
</reference>
<sequence>MPPEVRRAFLIVACLVVVAAVAWASLFDATAPADFSLQNGSDPKTIDPARATGNIESRIIFALFEGLLTMLPEGDPDPITGLQPMSPQPGVAESYEVSDDGRTYTFHLRENAFWTDGTPVTSHDFAWSWQRMLHPETACEYTFQLYAVPFAEQYANGLVEVGDRVEVELWDRPLDTPTESSQQNFPRGTMLYGTLREIVKPPEPELADDLGDEEREDAMLDWQQQWVYRVDVAKENADGEVQWDDDVKSQTFTVDLNSTAADENTSRCHAVMVAFGKLGSLETPDDRTFIVHLKDAVPYFPNLASYYPLFAVNRKCVETFGSPLWTKAENIVTNGPFKLGFRRLRDRLRLVKNEDYHAVNPNGFDTVDFLSMEGQNTALNMYETGQIQWVTDPPTALLEELKTRDDFITAPQLSVYFYRLNVARKPLDDARIRRAIAKAINRVQIVEQVTKSGQIPAYTNVPPGLALYESAVGINPDIEEAKQLLAEAGYPGGRGIPKMTLLYNTSEGHRAIAEVIQQQLLNNLNVKIELQNMEWGSFLDKTQQKDYDIARAGWIADYPDPNTFLDMWVTDGPQNSTNWSNKEYDQLIADSAREGDPAKRMKLLQRAEQIWVDEMPVIPIYFYTSINMVKPNVKGFFPSAQDLHPLNLLEYRK</sequence>
<dbReference type="Gene3D" id="3.10.105.10">
    <property type="entry name" value="Dipeptide-binding Protein, Domain 3"/>
    <property type="match status" value="1"/>
</dbReference>
<accession>A0ABP8MPU0</accession>
<dbReference type="InterPro" id="IPR039424">
    <property type="entry name" value="SBP_5"/>
</dbReference>
<dbReference type="RefSeq" id="WP_345322066.1">
    <property type="nucleotide sequence ID" value="NZ_BAABGA010000029.1"/>
</dbReference>
<evidence type="ECO:0000313" key="2">
    <source>
        <dbReference type="EMBL" id="GAA4452873.1"/>
    </source>
</evidence>
<evidence type="ECO:0000313" key="3">
    <source>
        <dbReference type="Proteomes" id="UP001500840"/>
    </source>
</evidence>
<dbReference type="PANTHER" id="PTHR30290">
    <property type="entry name" value="PERIPLASMIC BINDING COMPONENT OF ABC TRANSPORTER"/>
    <property type="match status" value="1"/>
</dbReference>
<feature type="domain" description="Solute-binding protein family 5" evidence="1">
    <location>
        <begin position="87"/>
        <end position="153"/>
    </location>
</feature>
<dbReference type="InterPro" id="IPR000914">
    <property type="entry name" value="SBP_5_dom"/>
</dbReference>
<dbReference type="Gene3D" id="3.40.190.10">
    <property type="entry name" value="Periplasmic binding protein-like II"/>
    <property type="match status" value="1"/>
</dbReference>
<organism evidence="2 3">
    <name type="scientific">Novipirellula rosea</name>
    <dbReference type="NCBI Taxonomy" id="1031540"/>
    <lineage>
        <taxon>Bacteria</taxon>
        <taxon>Pseudomonadati</taxon>
        <taxon>Planctomycetota</taxon>
        <taxon>Planctomycetia</taxon>
        <taxon>Pirellulales</taxon>
        <taxon>Pirellulaceae</taxon>
        <taxon>Novipirellula</taxon>
    </lineage>
</organism>
<dbReference type="Proteomes" id="UP001500840">
    <property type="component" value="Unassembled WGS sequence"/>
</dbReference>